<name>A0A1X2HRE9_9FUNG</name>
<dbReference type="Proteomes" id="UP000193560">
    <property type="component" value="Unassembled WGS sequence"/>
</dbReference>
<dbReference type="AlphaFoldDB" id="A0A1X2HRE9"/>
<keyword evidence="2" id="KW-1185">Reference proteome</keyword>
<proteinExistence type="predicted"/>
<evidence type="ECO:0000313" key="2">
    <source>
        <dbReference type="Proteomes" id="UP000193560"/>
    </source>
</evidence>
<gene>
    <name evidence="1" type="ORF">BCR42DRAFT_444394</name>
</gene>
<comment type="caution">
    <text evidence="1">The sequence shown here is derived from an EMBL/GenBank/DDBJ whole genome shotgun (WGS) entry which is preliminary data.</text>
</comment>
<protein>
    <submittedName>
        <fullName evidence="1">Uncharacterized protein</fullName>
    </submittedName>
</protein>
<accession>A0A1X2HRE9</accession>
<dbReference type="EMBL" id="MCGE01000054">
    <property type="protein sequence ID" value="ORZ02111.1"/>
    <property type="molecule type" value="Genomic_DNA"/>
</dbReference>
<organism evidence="1 2">
    <name type="scientific">Absidia repens</name>
    <dbReference type="NCBI Taxonomy" id="90262"/>
    <lineage>
        <taxon>Eukaryota</taxon>
        <taxon>Fungi</taxon>
        <taxon>Fungi incertae sedis</taxon>
        <taxon>Mucoromycota</taxon>
        <taxon>Mucoromycotina</taxon>
        <taxon>Mucoromycetes</taxon>
        <taxon>Mucorales</taxon>
        <taxon>Cunninghamellaceae</taxon>
        <taxon>Absidia</taxon>
    </lineage>
</organism>
<sequence length="164" mass="18524">MWSNSVVQLKPTLYSIGNVVCRSSGAAEDETLFTFFKFDFVDPACSATLDNNNNNNNALTKAMGEMDLRQFPVQPCLPSFTPYFGSSTQPANLPGDDTEIQSQQKCFYSILPLSDYKYKLVSKNKVDQCHITTMVSVTLKLLEFMTSWDKLDLFLCRATNKRET</sequence>
<evidence type="ECO:0000313" key="1">
    <source>
        <dbReference type="EMBL" id="ORZ02111.1"/>
    </source>
</evidence>
<dbReference type="OrthoDB" id="2302247at2759"/>
<reference evidence="1 2" key="1">
    <citation type="submission" date="2016-07" db="EMBL/GenBank/DDBJ databases">
        <title>Pervasive Adenine N6-methylation of Active Genes in Fungi.</title>
        <authorList>
            <consortium name="DOE Joint Genome Institute"/>
            <person name="Mondo S.J."/>
            <person name="Dannebaum R.O."/>
            <person name="Kuo R.C."/>
            <person name="Labutti K."/>
            <person name="Haridas S."/>
            <person name="Kuo A."/>
            <person name="Salamov A."/>
            <person name="Ahrendt S.R."/>
            <person name="Lipzen A."/>
            <person name="Sullivan W."/>
            <person name="Andreopoulos W.B."/>
            <person name="Clum A."/>
            <person name="Lindquist E."/>
            <person name="Daum C."/>
            <person name="Ramamoorthy G.K."/>
            <person name="Gryganskyi A."/>
            <person name="Culley D."/>
            <person name="Magnuson J.K."/>
            <person name="James T.Y."/>
            <person name="O'Malley M.A."/>
            <person name="Stajich J.E."/>
            <person name="Spatafora J.W."/>
            <person name="Visel A."/>
            <person name="Grigoriev I.V."/>
        </authorList>
    </citation>
    <scope>NUCLEOTIDE SEQUENCE [LARGE SCALE GENOMIC DNA]</scope>
    <source>
        <strain evidence="1 2">NRRL 1336</strain>
    </source>
</reference>